<dbReference type="KEGG" id="salf:SMD44_p10213"/>
<sequence length="311" mass="33664">MSVTAPFADSRVLEDSALMAVLGLRWDNAPSGDLYYAPDSARLVPLGLASVDSGGQFRLTSDGLALARGLRLREQLLISDDVLEVVLSRAGRAHGKATGWIAGITSTDLVYIEMVPQPRTTPEQPRLAPEAFTEMITQGPWTGIPQDLRRRLGMYAKQHGARIYLGAPRMSGAQMPEHLRTHRLRAARHAAATWNDLCRDHRVLALTEPGGDHTQPAGLLFHHAGRDVRLSRDPQGRPHAEVVTGPTAVTGDYWTGHRFDYAVAVMCADLYATPCAHGLGTGRDSCPGCDATAEAFQRTHGSLLAPMPPLT</sequence>
<protein>
    <submittedName>
        <fullName evidence="1">Uncharacterized protein</fullName>
    </submittedName>
</protein>
<dbReference type="AlphaFoldDB" id="A0A291W588"/>
<dbReference type="RefSeq" id="WP_100112525.1">
    <property type="nucleotide sequence ID" value="NZ_CP023976.1"/>
</dbReference>
<reference evidence="1 2" key="1">
    <citation type="submission" date="2017-10" db="EMBL/GenBank/DDBJ databases">
        <title>Streptomyces alboflavus Genome sequencing and assembly.</title>
        <authorList>
            <person name="Wang Y."/>
            <person name="Du B."/>
            <person name="Ding Y."/>
            <person name="Liu H."/>
            <person name="Hou Q."/>
            <person name="Liu K."/>
            <person name="Wang C."/>
            <person name="Yao L."/>
        </authorList>
    </citation>
    <scope>NUCLEOTIDE SEQUENCE [LARGE SCALE GENOMIC DNA]</scope>
    <source>
        <strain evidence="1 2">MDJK44</strain>
        <plasmid evidence="2">Plasmid pmdjk44.1</plasmid>
    </source>
</reference>
<evidence type="ECO:0000313" key="1">
    <source>
        <dbReference type="EMBL" id="ATM24712.1"/>
    </source>
</evidence>
<gene>
    <name evidence="1" type="ORF">SMD44_p10213</name>
</gene>
<proteinExistence type="predicted"/>
<name>A0A291W588_9ACTN</name>
<dbReference type="EMBL" id="CP023976">
    <property type="protein sequence ID" value="ATM24712.1"/>
    <property type="molecule type" value="Genomic_DNA"/>
</dbReference>
<geneLocation type="plasmid" evidence="2">
    <name>pmdjk44.1</name>
</geneLocation>
<keyword evidence="2" id="KW-1185">Reference proteome</keyword>
<evidence type="ECO:0000313" key="2">
    <source>
        <dbReference type="Proteomes" id="UP000195880"/>
    </source>
</evidence>
<organism evidence="1 2">
    <name type="scientific">Streptomyces alboflavus</name>
    <dbReference type="NCBI Taxonomy" id="67267"/>
    <lineage>
        <taxon>Bacteria</taxon>
        <taxon>Bacillati</taxon>
        <taxon>Actinomycetota</taxon>
        <taxon>Actinomycetes</taxon>
        <taxon>Kitasatosporales</taxon>
        <taxon>Streptomycetaceae</taxon>
        <taxon>Streptomyces</taxon>
    </lineage>
</organism>
<keyword evidence="1" id="KW-0614">Plasmid</keyword>
<accession>A0A291W588</accession>
<dbReference type="Proteomes" id="UP000195880">
    <property type="component" value="Plasmid pMDJK44.1"/>
</dbReference>